<dbReference type="InterPro" id="IPR001303">
    <property type="entry name" value="Aldolase_II/adducin_N"/>
</dbReference>
<dbReference type="AlphaFoldDB" id="A0A6J6N572"/>
<evidence type="ECO:0000259" key="1">
    <source>
        <dbReference type="SMART" id="SM01007"/>
    </source>
</evidence>
<accession>A0A6J6N572</accession>
<dbReference type="NCBIfam" id="NF004855">
    <property type="entry name" value="PRK06208.1"/>
    <property type="match status" value="1"/>
</dbReference>
<dbReference type="SUPFAM" id="SSF53639">
    <property type="entry name" value="AraD/HMP-PK domain-like"/>
    <property type="match status" value="1"/>
</dbReference>
<dbReference type="InterPro" id="IPR051017">
    <property type="entry name" value="Aldolase-II_Adducin_sf"/>
</dbReference>
<organism evidence="2">
    <name type="scientific">freshwater metagenome</name>
    <dbReference type="NCBI Taxonomy" id="449393"/>
    <lineage>
        <taxon>unclassified sequences</taxon>
        <taxon>metagenomes</taxon>
        <taxon>ecological metagenomes</taxon>
    </lineage>
</organism>
<dbReference type="EMBL" id="CAEZXM010000026">
    <property type="protein sequence ID" value="CAB4681286.1"/>
    <property type="molecule type" value="Genomic_DNA"/>
</dbReference>
<dbReference type="Pfam" id="PF00596">
    <property type="entry name" value="Aldolase_II"/>
    <property type="match status" value="1"/>
</dbReference>
<feature type="domain" description="Class II aldolase/adducin N-terminal" evidence="1">
    <location>
        <begin position="27"/>
        <end position="207"/>
    </location>
</feature>
<dbReference type="GO" id="GO:0051015">
    <property type="term" value="F:actin filament binding"/>
    <property type="evidence" value="ECO:0007669"/>
    <property type="project" value="TreeGrafter"/>
</dbReference>
<dbReference type="SMART" id="SM01007">
    <property type="entry name" value="Aldolase_II"/>
    <property type="match status" value="1"/>
</dbReference>
<sequence>MAYQRFDSSSYELPIHDTAALRAHRKTRLALGYRVFGALRWGHLGDGHISARDPELTDHFWLGGFGVPFDQMTVDDLVLVGPAGKVVQGHGSINPAAFHIHAPLHAARPDIVSAAHTHTPYGTPFSALVTKLRPITQESCAFYDDHEVFDDHEVDVMSVAGGERIGVALGGAKAVILRNHGLLTVGHTVDETVGFFVAMERSAEAHMKAPGGIAIDHEHAATAYESMGTPQAGWIMFQFLVRTYVPDPAVVG</sequence>
<protein>
    <submittedName>
        <fullName evidence="2">Unannotated protein</fullName>
    </submittedName>
</protein>
<dbReference type="GO" id="GO:0005856">
    <property type="term" value="C:cytoskeleton"/>
    <property type="evidence" value="ECO:0007669"/>
    <property type="project" value="TreeGrafter"/>
</dbReference>
<evidence type="ECO:0000313" key="2">
    <source>
        <dbReference type="EMBL" id="CAB4681286.1"/>
    </source>
</evidence>
<proteinExistence type="predicted"/>
<dbReference type="Gene3D" id="3.40.225.10">
    <property type="entry name" value="Class II aldolase/adducin N-terminal domain"/>
    <property type="match status" value="1"/>
</dbReference>
<name>A0A6J6N572_9ZZZZ</name>
<dbReference type="PANTHER" id="PTHR10672">
    <property type="entry name" value="ADDUCIN"/>
    <property type="match status" value="1"/>
</dbReference>
<gene>
    <name evidence="2" type="ORF">UFOPK2366_00227</name>
</gene>
<reference evidence="2" key="1">
    <citation type="submission" date="2020-05" db="EMBL/GenBank/DDBJ databases">
        <authorList>
            <person name="Chiriac C."/>
            <person name="Salcher M."/>
            <person name="Ghai R."/>
            <person name="Kavagutti S V."/>
        </authorList>
    </citation>
    <scope>NUCLEOTIDE SEQUENCE</scope>
</reference>
<dbReference type="InterPro" id="IPR036409">
    <property type="entry name" value="Aldolase_II/adducin_N_sf"/>
</dbReference>
<dbReference type="PANTHER" id="PTHR10672:SF3">
    <property type="entry name" value="PROTEIN HU-LI TAI SHAO"/>
    <property type="match status" value="1"/>
</dbReference>